<dbReference type="CDD" id="cd20823">
    <property type="entry name" value="C1_ScPKC1-like_rpt2"/>
    <property type="match status" value="1"/>
</dbReference>
<dbReference type="SUPFAM" id="SSF49562">
    <property type="entry name" value="C2 domain (Calcium/lipid-binding domain, CaLB)"/>
    <property type="match status" value="1"/>
</dbReference>
<proteinExistence type="inferred from homology"/>
<dbReference type="PROSITE" id="PS50004">
    <property type="entry name" value="C2"/>
    <property type="match status" value="1"/>
</dbReference>
<dbReference type="GO" id="GO:0008270">
    <property type="term" value="F:zinc ion binding"/>
    <property type="evidence" value="ECO:0007669"/>
    <property type="project" value="UniProtKB-KW"/>
</dbReference>
<feature type="region of interest" description="Disordered" evidence="14">
    <location>
        <begin position="109"/>
        <end position="137"/>
    </location>
</feature>
<dbReference type="InterPro" id="IPR008271">
    <property type="entry name" value="Ser/Thr_kinase_AS"/>
</dbReference>
<dbReference type="InterPro" id="IPR017892">
    <property type="entry name" value="Pkinase_C"/>
</dbReference>
<evidence type="ECO:0000259" key="18">
    <source>
        <dbReference type="PROSITE" id="PS51285"/>
    </source>
</evidence>
<dbReference type="InterPro" id="IPR000008">
    <property type="entry name" value="C2_dom"/>
</dbReference>
<dbReference type="Pfam" id="PF00069">
    <property type="entry name" value="Pkinase"/>
    <property type="match status" value="1"/>
</dbReference>
<dbReference type="OrthoDB" id="63267at2759"/>
<evidence type="ECO:0000256" key="13">
    <source>
        <dbReference type="PROSITE-ProRule" id="PRU10141"/>
    </source>
</evidence>
<accession>A0A9P3HGZ0</accession>
<dbReference type="PROSITE" id="PS00479">
    <property type="entry name" value="ZF_DAG_PE_1"/>
    <property type="match status" value="1"/>
</dbReference>
<dbReference type="PANTHER" id="PTHR24351">
    <property type="entry name" value="RIBOSOMAL PROTEIN S6 KINASE"/>
    <property type="match status" value="1"/>
</dbReference>
<evidence type="ECO:0000256" key="1">
    <source>
        <dbReference type="ARBA" id="ARBA00005490"/>
    </source>
</evidence>
<feature type="domain" description="REM-1" evidence="19">
    <location>
        <begin position="1"/>
        <end position="76"/>
    </location>
</feature>
<feature type="binding site" evidence="13">
    <location>
        <position position="832"/>
    </location>
    <ligand>
        <name>ATP</name>
        <dbReference type="ChEBI" id="CHEBI:30616"/>
    </ligand>
</feature>
<evidence type="ECO:0000256" key="7">
    <source>
        <dbReference type="ARBA" id="ARBA00022741"/>
    </source>
</evidence>
<dbReference type="PROSITE" id="PS51860">
    <property type="entry name" value="REM_1"/>
    <property type="match status" value="1"/>
</dbReference>
<dbReference type="InterPro" id="IPR011072">
    <property type="entry name" value="HR1_rho-bd"/>
</dbReference>
<evidence type="ECO:0000259" key="15">
    <source>
        <dbReference type="PROSITE" id="PS50004"/>
    </source>
</evidence>
<keyword evidence="10" id="KW-0862">Zinc</keyword>
<dbReference type="InterPro" id="IPR011009">
    <property type="entry name" value="Kinase-like_dom_sf"/>
</dbReference>
<dbReference type="CDD" id="cd05570">
    <property type="entry name" value="STKc_PKC"/>
    <property type="match status" value="1"/>
</dbReference>
<dbReference type="Pfam" id="PF00433">
    <property type="entry name" value="Pkinase_C"/>
    <property type="match status" value="1"/>
</dbReference>
<dbReference type="GO" id="GO:0004697">
    <property type="term" value="F:diacylglycerol-dependent serine/threonine kinase activity"/>
    <property type="evidence" value="ECO:0007669"/>
    <property type="project" value="UniProtKB-EC"/>
</dbReference>
<keyword evidence="11 13" id="KW-0067">ATP-binding</keyword>
<reference evidence="20" key="2">
    <citation type="journal article" date="2022" name="Microbiol. Resour. Announc.">
        <title>Whole-Genome Sequence of Entomortierella parvispora E1425, a Mucoromycotan Fungus Associated with Burkholderiaceae-Related Endosymbiotic Bacteria.</title>
        <authorList>
            <person name="Herlambang A."/>
            <person name="Guo Y."/>
            <person name="Takashima Y."/>
            <person name="Narisawa K."/>
            <person name="Ohta H."/>
            <person name="Nishizawa T."/>
        </authorList>
    </citation>
    <scope>NUCLEOTIDE SEQUENCE</scope>
    <source>
        <strain evidence="20">E1425</strain>
    </source>
</reference>
<dbReference type="PROSITE" id="PS50011">
    <property type="entry name" value="PROTEIN_KINASE_DOM"/>
    <property type="match status" value="1"/>
</dbReference>
<evidence type="ECO:0000259" key="19">
    <source>
        <dbReference type="PROSITE" id="PS51860"/>
    </source>
</evidence>
<dbReference type="InterPro" id="IPR017441">
    <property type="entry name" value="Protein_kinase_ATP_BS"/>
</dbReference>
<evidence type="ECO:0000256" key="4">
    <source>
        <dbReference type="ARBA" id="ARBA00022553"/>
    </source>
</evidence>
<dbReference type="Proteomes" id="UP000827284">
    <property type="component" value="Unassembled WGS sequence"/>
</dbReference>
<comment type="caution">
    <text evidence="20">The sequence shown here is derived from an EMBL/GenBank/DDBJ whole genome shotgun (WGS) entry which is preliminary data.</text>
</comment>
<dbReference type="InterPro" id="IPR035892">
    <property type="entry name" value="C2_domain_sf"/>
</dbReference>
<keyword evidence="3" id="KW-0723">Serine/threonine-protein kinase</keyword>
<feature type="domain" description="AGC-kinase C-terminal" evidence="18">
    <location>
        <begin position="1064"/>
        <end position="1134"/>
    </location>
</feature>
<organism evidence="20 21">
    <name type="scientific">Entomortierella parvispora</name>
    <dbReference type="NCBI Taxonomy" id="205924"/>
    <lineage>
        <taxon>Eukaryota</taxon>
        <taxon>Fungi</taxon>
        <taxon>Fungi incertae sedis</taxon>
        <taxon>Mucoromycota</taxon>
        <taxon>Mortierellomycotina</taxon>
        <taxon>Mortierellomycetes</taxon>
        <taxon>Mortierellales</taxon>
        <taxon>Mortierellaceae</taxon>
        <taxon>Entomortierella</taxon>
    </lineage>
</organism>
<evidence type="ECO:0000256" key="2">
    <source>
        <dbReference type="ARBA" id="ARBA00012429"/>
    </source>
</evidence>
<evidence type="ECO:0000256" key="5">
    <source>
        <dbReference type="ARBA" id="ARBA00022679"/>
    </source>
</evidence>
<dbReference type="SMART" id="SM00109">
    <property type="entry name" value="C1"/>
    <property type="match status" value="2"/>
</dbReference>
<evidence type="ECO:0000313" key="20">
    <source>
        <dbReference type="EMBL" id="GJJ76401.1"/>
    </source>
</evidence>
<dbReference type="Gene3D" id="1.10.510.10">
    <property type="entry name" value="Transferase(Phosphotransferase) domain 1"/>
    <property type="match status" value="1"/>
</dbReference>
<dbReference type="InterPro" id="IPR002219">
    <property type="entry name" value="PKC_DAG/PE"/>
</dbReference>
<dbReference type="FunFam" id="1.10.510.10:FF:000210">
    <property type="entry name" value="Non-specific serine/threonine protein kinase"/>
    <property type="match status" value="1"/>
</dbReference>
<dbReference type="EC" id="2.7.11.13" evidence="2"/>
<dbReference type="InterPro" id="IPR046349">
    <property type="entry name" value="C1-like_sf"/>
</dbReference>
<evidence type="ECO:0000256" key="11">
    <source>
        <dbReference type="ARBA" id="ARBA00022840"/>
    </source>
</evidence>
<dbReference type="Pfam" id="PF00130">
    <property type="entry name" value="C1_1"/>
    <property type="match status" value="2"/>
</dbReference>
<evidence type="ECO:0000256" key="10">
    <source>
        <dbReference type="ARBA" id="ARBA00022833"/>
    </source>
</evidence>
<evidence type="ECO:0000256" key="8">
    <source>
        <dbReference type="ARBA" id="ARBA00022771"/>
    </source>
</evidence>
<dbReference type="SMART" id="SM00133">
    <property type="entry name" value="S_TK_X"/>
    <property type="match status" value="1"/>
</dbReference>
<evidence type="ECO:0000259" key="17">
    <source>
        <dbReference type="PROSITE" id="PS50081"/>
    </source>
</evidence>
<dbReference type="SMART" id="SM00742">
    <property type="entry name" value="Hr1"/>
    <property type="match status" value="2"/>
</dbReference>
<evidence type="ECO:0000313" key="21">
    <source>
        <dbReference type="Proteomes" id="UP000827284"/>
    </source>
</evidence>
<dbReference type="PROSITE" id="PS00108">
    <property type="entry name" value="PROTEIN_KINASE_ST"/>
    <property type="match status" value="1"/>
</dbReference>
<evidence type="ECO:0000256" key="14">
    <source>
        <dbReference type="SAM" id="MobiDB-lite"/>
    </source>
</evidence>
<dbReference type="SUPFAM" id="SSF57889">
    <property type="entry name" value="Cysteine-rich domain"/>
    <property type="match status" value="2"/>
</dbReference>
<dbReference type="EMBL" id="BQFW01000012">
    <property type="protein sequence ID" value="GJJ76401.1"/>
    <property type="molecule type" value="Genomic_DNA"/>
</dbReference>
<feature type="compositionally biased region" description="Polar residues" evidence="14">
    <location>
        <begin position="571"/>
        <end position="586"/>
    </location>
</feature>
<dbReference type="SMART" id="SM00220">
    <property type="entry name" value="S_TKc"/>
    <property type="match status" value="1"/>
</dbReference>
<dbReference type="SMART" id="SM00239">
    <property type="entry name" value="C2"/>
    <property type="match status" value="1"/>
</dbReference>
<name>A0A9P3HGZ0_9FUNG</name>
<keyword evidence="21" id="KW-1185">Reference proteome</keyword>
<evidence type="ECO:0000256" key="3">
    <source>
        <dbReference type="ARBA" id="ARBA00022527"/>
    </source>
</evidence>
<keyword evidence="7 13" id="KW-0547">Nucleotide-binding</keyword>
<feature type="domain" description="Phorbol-ester/DAG-type" evidence="17">
    <location>
        <begin position="494"/>
        <end position="543"/>
    </location>
</feature>
<dbReference type="Gene3D" id="2.60.40.150">
    <property type="entry name" value="C2 domain"/>
    <property type="match status" value="1"/>
</dbReference>
<dbReference type="SUPFAM" id="SSF56112">
    <property type="entry name" value="Protein kinase-like (PK-like)"/>
    <property type="match status" value="1"/>
</dbReference>
<dbReference type="PROSITE" id="PS00107">
    <property type="entry name" value="PROTEIN_KINASE_ATP"/>
    <property type="match status" value="1"/>
</dbReference>
<comment type="similarity">
    <text evidence="1">Belongs to the protein kinase superfamily. AGC Ser/Thr protein kinase family. PKC subfamily.</text>
</comment>
<gene>
    <name evidence="20" type="ORF">EMPS_08760</name>
</gene>
<evidence type="ECO:0000259" key="16">
    <source>
        <dbReference type="PROSITE" id="PS50011"/>
    </source>
</evidence>
<feature type="region of interest" description="Disordered" evidence="14">
    <location>
        <begin position="559"/>
        <end position="628"/>
    </location>
</feature>
<dbReference type="FunFam" id="3.30.200.20:FF:000103">
    <property type="entry name" value="Protein kinase C"/>
    <property type="match status" value="1"/>
</dbReference>
<dbReference type="PROSITE" id="PS50081">
    <property type="entry name" value="ZF_DAG_PE_2"/>
    <property type="match status" value="2"/>
</dbReference>
<dbReference type="CDD" id="cd20822">
    <property type="entry name" value="C1_ScPKC1-like_rpt1"/>
    <property type="match status" value="1"/>
</dbReference>
<dbReference type="GO" id="GO:0007165">
    <property type="term" value="P:signal transduction"/>
    <property type="evidence" value="ECO:0007669"/>
    <property type="project" value="InterPro"/>
</dbReference>
<dbReference type="Gene3D" id="3.30.200.20">
    <property type="entry name" value="Phosphorylase Kinase, domain 1"/>
    <property type="match status" value="1"/>
</dbReference>
<feature type="domain" description="Phorbol-ester/DAG-type" evidence="17">
    <location>
        <begin position="428"/>
        <end position="475"/>
    </location>
</feature>
<keyword evidence="12" id="KW-0175">Coiled coil</keyword>
<dbReference type="InterPro" id="IPR000719">
    <property type="entry name" value="Prot_kinase_dom"/>
</dbReference>
<evidence type="ECO:0000256" key="6">
    <source>
        <dbReference type="ARBA" id="ARBA00022723"/>
    </source>
</evidence>
<keyword evidence="9" id="KW-0418">Kinase</keyword>
<keyword evidence="8" id="KW-0863">Zinc-finger</keyword>
<keyword evidence="5" id="KW-0808">Transferase</keyword>
<dbReference type="Gene3D" id="3.30.60.20">
    <property type="match status" value="2"/>
</dbReference>
<evidence type="ECO:0000256" key="9">
    <source>
        <dbReference type="ARBA" id="ARBA00022777"/>
    </source>
</evidence>
<dbReference type="AlphaFoldDB" id="A0A9P3HGZ0"/>
<reference evidence="20" key="1">
    <citation type="submission" date="2021-11" db="EMBL/GenBank/DDBJ databases">
        <authorList>
            <person name="Herlambang A."/>
            <person name="Guo Y."/>
            <person name="Takashima Y."/>
            <person name="Nishizawa T."/>
        </authorList>
    </citation>
    <scope>NUCLEOTIDE SEQUENCE</scope>
    <source>
        <strain evidence="20">E1425</strain>
    </source>
</reference>
<dbReference type="PROSITE" id="PS51285">
    <property type="entry name" value="AGC_KINASE_CTER"/>
    <property type="match status" value="1"/>
</dbReference>
<keyword evidence="4" id="KW-0597">Phosphoprotein</keyword>
<sequence>MDQDRRQQEMDDDQKLEDVRKRLQKEKEIKAATMKLRDFQQSAAAKAACDATMEESQQRINYFQNEFDKLQLKKQESSPKVARTHIPITLPSFDNAPPMMKAGLENHSRSFHSDYSTDGRPTPSRKASEASTHYPDDFISQRPLSTVDLLKAATPITAKKVTYKLRELAYKLDIEKKVKIASEKLERLGVDAADGNAESSERVVLLKRALQKYQGLYIPGQEDDITTTPGTALRRPMTGTLYVRVTGTKHQNNVPTRNSRPAESMVTIKIDGAPRAKTRMARNGPSGIRWGEDFEVPVTKASEIEIAVFDKPDHVPVPIGMFWLKISDLVEELRRKKVEADNDAAWAAANAQDLTLRTPVIRPGTGPLGDNPINGVDGIESWWDLEPIGQISLKFNFVKDIALRKRPSKLGRQGAVRKRKDQIKEIQGHKFVSQKFFQIMCCALCAELFTGKGAQCEDCKFTCHQKCAEKVFIKCISSKSAEDPDEAKMNHRIPHRFENFTNLSPTWCSHCGHMLTFGRRHKKCIECPVVAHEGCSDLVPNHCGMPAERANKIMEEIRRRNQTGRLPLTGKQPSKSPSYESIQTEASARPAPPVPQADASSLPSRPDSRPDQSGGQTPDYSQQRLQQQMQQLQLQQQQQLQLQQQQQQRQQQDYDQQMQQQRKLEKQEMFEQQMIFQQQQQYQQQQQILLQQKQQQHQHQQQLQQQQQQQLQMQQQKLLESERVQRQAQEFAPKEDKFRNEKARLEQLRLEQEQDRRQQRAPPVTPHMEQRPLVMPTAHMPTLKIVDKLASKPTRKFGLNDFHFLAVLGKGNFGKVMLAEDKKVGGELFAIKVLKKEPIVKQDEIESARSEKRIYQVANKERHPFLTTLHSCFQTDTRLYFVMEYVRGGDLMMHIQKDKRFGEHRAKFYGCEVLLALQYFHENNIVYRDLKLDNILLTLDGHIKIADYGLCKENMPFGATTRTICGTPEFMAPEILEEQPYDRAVDWWAYGVLMYEMLLGRAPFSGEEEDDIYDSILEDEPLYPPGFGRHEQALLQSLLVKVPSLRLGAGPSDADEIKAHAYFRDVNFDDVYHKRIRPPFLPKISSATDVSNFDSEFTSEAPGETPTDYRLEKVEQDLFKGFSYVSPWALSASAQLTK</sequence>
<keyword evidence="6" id="KW-0479">Metal-binding</keyword>
<dbReference type="InterPro" id="IPR000961">
    <property type="entry name" value="AGC-kinase_C"/>
</dbReference>
<evidence type="ECO:0000256" key="12">
    <source>
        <dbReference type="PROSITE-ProRule" id="PRU01207"/>
    </source>
</evidence>
<feature type="domain" description="C2" evidence="15">
    <location>
        <begin position="219"/>
        <end position="342"/>
    </location>
</feature>
<protein>
    <recommendedName>
        <fullName evidence="2">protein kinase C</fullName>
        <ecNumber evidence="2">2.7.11.13</ecNumber>
    </recommendedName>
</protein>
<dbReference type="GO" id="GO:0005524">
    <property type="term" value="F:ATP binding"/>
    <property type="evidence" value="ECO:0007669"/>
    <property type="project" value="UniProtKB-UniRule"/>
</dbReference>
<feature type="region of interest" description="Disordered" evidence="14">
    <location>
        <begin position="751"/>
        <end position="771"/>
    </location>
</feature>
<feature type="domain" description="Protein kinase" evidence="16">
    <location>
        <begin position="802"/>
        <end position="1063"/>
    </location>
</feature>